<sequence>MERRREGREGPGQRQAAIEAAPDRLGSFNQTAINGLPKVGIGQALFGDGCLQLSDLCPLGAHIDDQVITLISKEFGRFLTPKG</sequence>
<evidence type="ECO:0000313" key="1">
    <source>
        <dbReference type="EMBL" id="OMO57266.1"/>
    </source>
</evidence>
<protein>
    <submittedName>
        <fullName evidence="1">Uncharacterized protein</fullName>
    </submittedName>
</protein>
<dbReference type="AlphaFoldDB" id="A0A1R3GGR1"/>
<accession>A0A1R3GGR1</accession>
<evidence type="ECO:0000313" key="2">
    <source>
        <dbReference type="Proteomes" id="UP000188268"/>
    </source>
</evidence>
<proteinExistence type="predicted"/>
<dbReference type="EMBL" id="AWWV01014397">
    <property type="protein sequence ID" value="OMO57266.1"/>
    <property type="molecule type" value="Genomic_DNA"/>
</dbReference>
<reference evidence="1 2" key="1">
    <citation type="submission" date="2013-09" db="EMBL/GenBank/DDBJ databases">
        <title>Corchorus capsularis genome sequencing.</title>
        <authorList>
            <person name="Alam M."/>
            <person name="Haque M.S."/>
            <person name="Islam M.S."/>
            <person name="Emdad E.M."/>
            <person name="Islam M.M."/>
            <person name="Ahmed B."/>
            <person name="Halim A."/>
            <person name="Hossen Q.M.M."/>
            <person name="Hossain M.Z."/>
            <person name="Ahmed R."/>
            <person name="Khan M.M."/>
            <person name="Islam R."/>
            <person name="Rashid M.M."/>
            <person name="Khan S.A."/>
            <person name="Rahman M.S."/>
            <person name="Alam M."/>
        </authorList>
    </citation>
    <scope>NUCLEOTIDE SEQUENCE [LARGE SCALE GENOMIC DNA]</scope>
    <source>
        <strain evidence="2">cv. CVL-1</strain>
        <tissue evidence="1">Whole seedling</tissue>
    </source>
</reference>
<gene>
    <name evidence="1" type="ORF">CCACVL1_25871</name>
</gene>
<keyword evidence="2" id="KW-1185">Reference proteome</keyword>
<organism evidence="1 2">
    <name type="scientific">Corchorus capsularis</name>
    <name type="common">Jute</name>
    <dbReference type="NCBI Taxonomy" id="210143"/>
    <lineage>
        <taxon>Eukaryota</taxon>
        <taxon>Viridiplantae</taxon>
        <taxon>Streptophyta</taxon>
        <taxon>Embryophyta</taxon>
        <taxon>Tracheophyta</taxon>
        <taxon>Spermatophyta</taxon>
        <taxon>Magnoliopsida</taxon>
        <taxon>eudicotyledons</taxon>
        <taxon>Gunneridae</taxon>
        <taxon>Pentapetalae</taxon>
        <taxon>rosids</taxon>
        <taxon>malvids</taxon>
        <taxon>Malvales</taxon>
        <taxon>Malvaceae</taxon>
        <taxon>Grewioideae</taxon>
        <taxon>Apeibeae</taxon>
        <taxon>Corchorus</taxon>
    </lineage>
</organism>
<dbReference type="Gramene" id="OMO57266">
    <property type="protein sequence ID" value="OMO57266"/>
    <property type="gene ID" value="CCACVL1_25871"/>
</dbReference>
<dbReference type="Proteomes" id="UP000188268">
    <property type="component" value="Unassembled WGS sequence"/>
</dbReference>
<name>A0A1R3GGR1_COCAP</name>
<comment type="caution">
    <text evidence="1">The sequence shown here is derived from an EMBL/GenBank/DDBJ whole genome shotgun (WGS) entry which is preliminary data.</text>
</comment>